<organism evidence="1">
    <name type="scientific">Pararge aegeria</name>
    <name type="common">speckled wood butterfly</name>
    <dbReference type="NCBI Taxonomy" id="116150"/>
    <lineage>
        <taxon>Eukaryota</taxon>
        <taxon>Metazoa</taxon>
        <taxon>Ecdysozoa</taxon>
        <taxon>Arthropoda</taxon>
        <taxon>Hexapoda</taxon>
        <taxon>Insecta</taxon>
        <taxon>Pterygota</taxon>
        <taxon>Neoptera</taxon>
        <taxon>Endopterygota</taxon>
        <taxon>Lepidoptera</taxon>
        <taxon>Glossata</taxon>
        <taxon>Ditrysia</taxon>
        <taxon>Papilionoidea</taxon>
        <taxon>Nymphalidae</taxon>
        <taxon>Satyrinae</taxon>
        <taxon>Satyrini</taxon>
        <taxon>Parargina</taxon>
        <taxon>Pararge</taxon>
    </lineage>
</organism>
<proteinExistence type="predicted"/>
<protein>
    <submittedName>
        <fullName evidence="1">Uncharacterized protein</fullName>
    </submittedName>
</protein>
<sequence>SWKVKVKEPCIDLTPVLVGCGGNYEDFNILTKKKVSFVVLLPCLRFGKLYQSSNPNTKVQFLTIGPP</sequence>
<dbReference type="AlphaFoldDB" id="S4P294"/>
<dbReference type="EMBL" id="GAIX01010117">
    <property type="protein sequence ID" value="JAA82443.1"/>
    <property type="molecule type" value="Transcribed_RNA"/>
</dbReference>
<name>S4P294_9NEOP</name>
<reference evidence="1" key="1">
    <citation type="journal article" date="2013" name="BMC Genomics">
        <title>Unscrambling butterfly oogenesis.</title>
        <authorList>
            <person name="Carter J.M."/>
            <person name="Baker S.C."/>
            <person name="Pink R."/>
            <person name="Carter D.R."/>
            <person name="Collins A."/>
            <person name="Tomlin J."/>
            <person name="Gibbs M."/>
            <person name="Breuker C.J."/>
        </authorList>
    </citation>
    <scope>NUCLEOTIDE SEQUENCE</scope>
    <source>
        <tissue evidence="1">Ovary</tissue>
    </source>
</reference>
<feature type="non-terminal residue" evidence="1">
    <location>
        <position position="1"/>
    </location>
</feature>
<evidence type="ECO:0000313" key="1">
    <source>
        <dbReference type="EMBL" id="JAA82443.1"/>
    </source>
</evidence>
<accession>S4P294</accession>
<reference evidence="1" key="2">
    <citation type="submission" date="2013-05" db="EMBL/GenBank/DDBJ databases">
        <authorList>
            <person name="Carter J.-M."/>
            <person name="Baker S.C."/>
            <person name="Pink R."/>
            <person name="Carter D.R.F."/>
            <person name="Collins A."/>
            <person name="Tomlin J."/>
            <person name="Gibbs M."/>
            <person name="Breuker C.J."/>
        </authorList>
    </citation>
    <scope>NUCLEOTIDE SEQUENCE</scope>
    <source>
        <tissue evidence="1">Ovary</tissue>
    </source>
</reference>